<dbReference type="EMBL" id="JBBPCC010000015">
    <property type="protein sequence ID" value="MEK8130618.1"/>
    <property type="molecule type" value="Genomic_DNA"/>
</dbReference>
<gene>
    <name evidence="2" type="ORF">WMW72_22180</name>
</gene>
<evidence type="ECO:0008006" key="4">
    <source>
        <dbReference type="Google" id="ProtNLM"/>
    </source>
</evidence>
<evidence type="ECO:0000313" key="2">
    <source>
        <dbReference type="EMBL" id="MEK8130618.1"/>
    </source>
</evidence>
<dbReference type="PANTHER" id="PTHR41259:SF1">
    <property type="entry name" value="DOUBLE-STRAND BREAK REPAIR RAD50 ATPASE, PUTATIVE-RELATED"/>
    <property type="match status" value="1"/>
</dbReference>
<keyword evidence="3" id="KW-1185">Reference proteome</keyword>
<proteinExistence type="predicted"/>
<feature type="non-terminal residue" evidence="2">
    <location>
        <position position="1"/>
    </location>
</feature>
<dbReference type="Gene3D" id="3.40.50.300">
    <property type="entry name" value="P-loop containing nucleotide triphosphate hydrolases"/>
    <property type="match status" value="1"/>
</dbReference>
<evidence type="ECO:0000313" key="3">
    <source>
        <dbReference type="Proteomes" id="UP001469365"/>
    </source>
</evidence>
<accession>A0ABU9DS85</accession>
<keyword evidence="1" id="KW-0175">Coiled coil</keyword>
<dbReference type="Proteomes" id="UP001469365">
    <property type="component" value="Unassembled WGS sequence"/>
</dbReference>
<evidence type="ECO:0000256" key="1">
    <source>
        <dbReference type="SAM" id="Coils"/>
    </source>
</evidence>
<name>A0ABU9DS85_9BACL</name>
<dbReference type="InterPro" id="IPR027417">
    <property type="entry name" value="P-loop_NTPase"/>
</dbReference>
<comment type="caution">
    <text evidence="2">The sequence shown here is derived from an EMBL/GenBank/DDBJ whole genome shotgun (WGS) entry which is preliminary data.</text>
</comment>
<dbReference type="PANTHER" id="PTHR41259">
    <property type="entry name" value="DOUBLE-STRAND BREAK REPAIR RAD50 ATPASE, PUTATIVE-RELATED"/>
    <property type="match status" value="1"/>
</dbReference>
<sequence length="386" mass="43054">LLGLAEAALAHLQRLRRLEARLAALDAEAARFAAAVLELLGPEAAAAGPAAALKARQAELSRALERERAAVQRRERLEELRSQLALLEQQRERVAVRSAELYRAAGASDGEALRRLHRLAQRRRELAAASRQEAVALRTLLGEEWEFLLAQLHENGQGGLEQALAEADAARDERLRRLEELRESRSRLRYELELLVEGSQHAQAMQLVEESRAEVLRLAGRWAVQALCQQLIMRTKNMFEQDKQPSVMRRASEDFSLLTGGRYERILSPIGEQQVLAELADGALVETGKLSRGTAEQMYVCIRFALADEYGASGIRLPMLIDDLFVNFDDERLERGLALLESVGERGQLLLFTCHQHVLQAYLERFPAESAIRLAAPSSSEASLEA</sequence>
<organism evidence="2 3">
    <name type="scientific">Paenibacillus filicis</name>
    <dbReference type="NCBI Taxonomy" id="669464"/>
    <lineage>
        <taxon>Bacteria</taxon>
        <taxon>Bacillati</taxon>
        <taxon>Bacillota</taxon>
        <taxon>Bacilli</taxon>
        <taxon>Bacillales</taxon>
        <taxon>Paenibacillaceae</taxon>
        <taxon>Paenibacillus</taxon>
    </lineage>
</organism>
<dbReference type="RefSeq" id="WP_423227580.1">
    <property type="nucleotide sequence ID" value="NZ_JBBPCC010000015.1"/>
</dbReference>
<reference evidence="2 3" key="1">
    <citation type="submission" date="2024-04" db="EMBL/GenBank/DDBJ databases">
        <title>draft genome sequnece of Paenibacillus filicis.</title>
        <authorList>
            <person name="Kim D.-U."/>
        </authorList>
    </citation>
    <scope>NUCLEOTIDE SEQUENCE [LARGE SCALE GENOMIC DNA]</scope>
    <source>
        <strain evidence="2 3">KACC14197</strain>
    </source>
</reference>
<protein>
    <recommendedName>
        <fullName evidence="4">Chromosome segregation protein SMC</fullName>
    </recommendedName>
</protein>
<feature type="coiled-coil region" evidence="1">
    <location>
        <begin position="8"/>
        <end position="97"/>
    </location>
</feature>